<evidence type="ECO:0000256" key="1">
    <source>
        <dbReference type="ARBA" id="ARBA00005336"/>
    </source>
</evidence>
<feature type="domain" description="Fibronectin type III-like" evidence="5">
    <location>
        <begin position="341"/>
        <end position="411"/>
    </location>
</feature>
<dbReference type="InterPro" id="IPR001764">
    <property type="entry name" value="Glyco_hydro_3_N"/>
</dbReference>
<dbReference type="PROSITE" id="PS00775">
    <property type="entry name" value="GLYCOSYL_HYDROL_F3"/>
    <property type="match status" value="1"/>
</dbReference>
<evidence type="ECO:0000259" key="5">
    <source>
        <dbReference type="SMART" id="SM01217"/>
    </source>
</evidence>
<keyword evidence="4 6" id="KW-0326">Glycosidase</keyword>
<dbReference type="InterPro" id="IPR036962">
    <property type="entry name" value="Glyco_hydro_3_N_sf"/>
</dbReference>
<evidence type="ECO:0000313" key="6">
    <source>
        <dbReference type="EMBL" id="EEJ42281.1"/>
    </source>
</evidence>
<evidence type="ECO:0000256" key="2">
    <source>
        <dbReference type="ARBA" id="ARBA00022801"/>
    </source>
</evidence>
<dbReference type="Gene3D" id="2.60.40.10">
    <property type="entry name" value="Immunoglobulins"/>
    <property type="match status" value="1"/>
</dbReference>
<evidence type="ECO:0000256" key="4">
    <source>
        <dbReference type="RuleBase" id="RU361161"/>
    </source>
</evidence>
<dbReference type="Pfam" id="PF00933">
    <property type="entry name" value="Glyco_hydro_3"/>
    <property type="match status" value="1"/>
</dbReference>
<keyword evidence="3" id="KW-0119">Carbohydrate metabolism</keyword>
<dbReference type="InterPro" id="IPR013783">
    <property type="entry name" value="Ig-like_fold"/>
</dbReference>
<dbReference type="InterPro" id="IPR019800">
    <property type="entry name" value="Glyco_hydro_3_AS"/>
</dbReference>
<sequence length="500" mass="55802">MLTEILRNEWGYTGVVMSDWGAVADNIASLKAGLDLEMPGNGAYSIDRIVSAVQNGQLEESKLDISVLRVLALVEKFRVSEDDSTDYDKNNQHEFARKSAEDSIVLLKNDDDVLPIKQTEKIALIGELARNPRYQGGGSSHVNAYKVVTPHEVASNSDYNVTYTAGYSLSEEKGNLDLEQQAESIAELSDKIIFFAGVPEQDESEGFDKKTIDLPENQVNLIQKLSAINPNIIVVLQNGSAVATPWRNKVKAIVETFPEKIKDTPAYGTFNASVDEENYHEGIFVGYRHYDLKRKEVACPFGHGLSYTDFKYEDLEIVANTKKHVTAKIKITNVGSIYGKETAQIYIQNLESRVEKPRQELKAFVKVGLNPGESKTVEFFLDRRSFAWYNVKKSIWQVDRGDYNLKIGSSSRDIRLEKTVALEMGTTNNRPISGDTYISEIINQDGLHESLVATGLQTAIESISSSDSNRELMENLPLRAIIMIGANVEQVNKFIELANN</sequence>
<evidence type="ECO:0000256" key="3">
    <source>
        <dbReference type="ARBA" id="ARBA00023277"/>
    </source>
</evidence>
<dbReference type="InterPro" id="IPR026891">
    <property type="entry name" value="Fn3-like"/>
</dbReference>
<dbReference type="Gene3D" id="3.20.20.300">
    <property type="entry name" value="Glycoside hydrolase, family 3, N-terminal domain"/>
    <property type="match status" value="1"/>
</dbReference>
<dbReference type="AlphaFoldDB" id="C2KKF8"/>
<dbReference type="GO" id="GO:0005975">
    <property type="term" value="P:carbohydrate metabolic process"/>
    <property type="evidence" value="ECO:0007669"/>
    <property type="project" value="InterPro"/>
</dbReference>
<comment type="similarity">
    <text evidence="1 4">Belongs to the glycosyl hydrolase 3 family.</text>
</comment>
<dbReference type="InterPro" id="IPR036881">
    <property type="entry name" value="Glyco_hydro_3_C_sf"/>
</dbReference>
<dbReference type="EC" id="3.2.1.21" evidence="6"/>
<accession>C2KKF8</accession>
<dbReference type="Pfam" id="PF01915">
    <property type="entry name" value="Glyco_hydro_3_C"/>
    <property type="match status" value="1"/>
</dbReference>
<dbReference type="Proteomes" id="UP000004283">
    <property type="component" value="Unassembled WGS sequence"/>
</dbReference>
<dbReference type="FunFam" id="2.60.40.10:FF:000495">
    <property type="entry name" value="Periplasmic beta-glucosidase"/>
    <property type="match status" value="1"/>
</dbReference>
<dbReference type="PANTHER" id="PTHR42715">
    <property type="entry name" value="BETA-GLUCOSIDASE"/>
    <property type="match status" value="1"/>
</dbReference>
<comment type="caution">
    <text evidence="6">The sequence shown here is derived from an EMBL/GenBank/DDBJ whole genome shotgun (WGS) entry which is preliminary data.</text>
</comment>
<dbReference type="Pfam" id="PF14310">
    <property type="entry name" value="Fn3-like"/>
    <property type="match status" value="1"/>
</dbReference>
<dbReference type="GO" id="GO:0008422">
    <property type="term" value="F:beta-glucosidase activity"/>
    <property type="evidence" value="ECO:0007669"/>
    <property type="project" value="UniProtKB-EC"/>
</dbReference>
<dbReference type="SUPFAM" id="SSF51445">
    <property type="entry name" value="(Trans)glycosidases"/>
    <property type="match status" value="1"/>
</dbReference>
<evidence type="ECO:0000313" key="7">
    <source>
        <dbReference type="Proteomes" id="UP000004283"/>
    </source>
</evidence>
<protein>
    <submittedName>
        <fullName evidence="6">Glycosyl hydrolase family 3 C-terminal domain protein</fullName>
        <ecNumber evidence="6">3.2.1.21</ecNumber>
    </submittedName>
</protein>
<dbReference type="HOGENOM" id="CLU_004542_0_4_9"/>
<reference evidence="6 7" key="1">
    <citation type="submission" date="2009-04" db="EMBL/GenBank/DDBJ databases">
        <authorList>
            <person name="Qin X."/>
            <person name="Bachman B."/>
            <person name="Battles P."/>
            <person name="Bell A."/>
            <person name="Bess C."/>
            <person name="Bickham C."/>
            <person name="Chaboub L."/>
            <person name="Chen D."/>
            <person name="Coyle M."/>
            <person name="Deiros D.R."/>
            <person name="Dinh H."/>
            <person name="Forbes L."/>
            <person name="Fowler G."/>
            <person name="Francisco L."/>
            <person name="Fu Q."/>
            <person name="Gubbala S."/>
            <person name="Hale W."/>
            <person name="Han Y."/>
            <person name="Hemphill L."/>
            <person name="Highlander S.K."/>
            <person name="Hirani K."/>
            <person name="Hogues M."/>
            <person name="Jackson L."/>
            <person name="Jakkamsetti A."/>
            <person name="Javaid M."/>
            <person name="Jiang H."/>
            <person name="Korchina V."/>
            <person name="Kovar C."/>
            <person name="Lara F."/>
            <person name="Lee S."/>
            <person name="Mata R."/>
            <person name="Mathew T."/>
            <person name="Moen C."/>
            <person name="Morales K."/>
            <person name="Munidasa M."/>
            <person name="Nazareth L."/>
            <person name="Ngo R."/>
            <person name="Nguyen L."/>
            <person name="Okwuonu G."/>
            <person name="Ongeri F."/>
            <person name="Patil S."/>
            <person name="Petrosino J."/>
            <person name="Pham C."/>
            <person name="Pham P."/>
            <person name="Pu L.-L."/>
            <person name="Puazo M."/>
            <person name="Raj R."/>
            <person name="Reid J."/>
            <person name="Rouhana J."/>
            <person name="Saada N."/>
            <person name="Shang Y."/>
            <person name="Simmons D."/>
            <person name="Thornton R."/>
            <person name="Warren J."/>
            <person name="Weissenberger G."/>
            <person name="Zhang J."/>
            <person name="Zhang L."/>
            <person name="Zhou C."/>
            <person name="Zhu D."/>
            <person name="Muzny D."/>
            <person name="Worley K."/>
            <person name="Gibbs R."/>
        </authorList>
    </citation>
    <scope>NUCLEOTIDE SEQUENCE [LARGE SCALE GENOMIC DNA]</scope>
    <source>
        <strain evidence="6 7">ATCC 19254</strain>
    </source>
</reference>
<dbReference type="SUPFAM" id="SSF52279">
    <property type="entry name" value="Beta-D-glucan exohydrolase, C-terminal domain"/>
    <property type="match status" value="1"/>
</dbReference>
<gene>
    <name evidence="6" type="primary">bglB</name>
    <name evidence="6" type="ORF">HMPREF0555_1124</name>
</gene>
<organism evidence="6 7">
    <name type="scientific">Leuconostoc mesenteroides subsp. cremoris ATCC 19254</name>
    <dbReference type="NCBI Taxonomy" id="586220"/>
    <lineage>
        <taxon>Bacteria</taxon>
        <taxon>Bacillati</taxon>
        <taxon>Bacillota</taxon>
        <taxon>Bacilli</taxon>
        <taxon>Lactobacillales</taxon>
        <taxon>Lactobacillaceae</taxon>
        <taxon>Leuconostoc</taxon>
    </lineage>
</organism>
<dbReference type="SMART" id="SM01217">
    <property type="entry name" value="Fn3_like"/>
    <property type="match status" value="1"/>
</dbReference>
<dbReference type="EMBL" id="ACKV01000064">
    <property type="protein sequence ID" value="EEJ42281.1"/>
    <property type="molecule type" value="Genomic_DNA"/>
</dbReference>
<dbReference type="InterPro" id="IPR002772">
    <property type="entry name" value="Glyco_hydro_3_C"/>
</dbReference>
<keyword evidence="2 4" id="KW-0378">Hydrolase</keyword>
<name>C2KKF8_LEUMC</name>
<dbReference type="InterPro" id="IPR050288">
    <property type="entry name" value="Cellulose_deg_GH3"/>
</dbReference>
<proteinExistence type="inferred from homology"/>
<dbReference type="Gene3D" id="3.40.50.1700">
    <property type="entry name" value="Glycoside hydrolase family 3 C-terminal domain"/>
    <property type="match status" value="2"/>
</dbReference>
<dbReference type="InterPro" id="IPR017853">
    <property type="entry name" value="GH"/>
</dbReference>
<dbReference type="PANTHER" id="PTHR42715:SF10">
    <property type="entry name" value="BETA-GLUCOSIDASE"/>
    <property type="match status" value="1"/>
</dbReference>